<name>A0A3N1NP88_9GAMM</name>
<evidence type="ECO:0000313" key="2">
    <source>
        <dbReference type="Proteomes" id="UP000273643"/>
    </source>
</evidence>
<dbReference type="AlphaFoldDB" id="A0A3N1NP88"/>
<dbReference type="EMBL" id="RJUK01000003">
    <property type="protein sequence ID" value="ROQ17995.1"/>
    <property type="molecule type" value="Genomic_DNA"/>
</dbReference>
<accession>A0A3N1NP88</accession>
<proteinExistence type="predicted"/>
<dbReference type="InterPro" id="IPR027056">
    <property type="entry name" value="Gluconate_2DH_su3"/>
</dbReference>
<dbReference type="OrthoDB" id="6385145at2"/>
<sequence length="187" mass="20257">MNRRELLKLITAATGTAMIGATGTLAGCANEASKAAPLTFTEQDVFLLDEVAETILPRTDTPGAKDAEVGQFMTVFVRDCYTEAEQAIFHSGMDQLNAAANEQYGSDFVNLSGDQRTDFIRALDAEAKAVAAAGTTPPHYFTMMKQLTLFGFFTSQVGATQVLRYIAIPGRYDGCMPYEEGDRAWAT</sequence>
<dbReference type="Pfam" id="PF13618">
    <property type="entry name" value="Gluconate_2-dh3"/>
    <property type="match status" value="1"/>
</dbReference>
<protein>
    <submittedName>
        <fullName evidence="1">Gluconate 2-dehydrogenase subunit 3-like protein</fullName>
    </submittedName>
</protein>
<evidence type="ECO:0000313" key="1">
    <source>
        <dbReference type="EMBL" id="ROQ17995.1"/>
    </source>
</evidence>
<dbReference type="PROSITE" id="PS51257">
    <property type="entry name" value="PROKAR_LIPOPROTEIN"/>
    <property type="match status" value="1"/>
</dbReference>
<keyword evidence="2" id="KW-1185">Reference proteome</keyword>
<organism evidence="1 2">
    <name type="scientific">Marinimicrobium koreense</name>
    <dbReference type="NCBI Taxonomy" id="306545"/>
    <lineage>
        <taxon>Bacteria</taxon>
        <taxon>Pseudomonadati</taxon>
        <taxon>Pseudomonadota</taxon>
        <taxon>Gammaproteobacteria</taxon>
        <taxon>Cellvibrionales</taxon>
        <taxon>Cellvibrionaceae</taxon>
        <taxon>Marinimicrobium</taxon>
    </lineage>
</organism>
<gene>
    <name evidence="1" type="ORF">EDC38_2967</name>
</gene>
<comment type="caution">
    <text evidence="1">The sequence shown here is derived from an EMBL/GenBank/DDBJ whole genome shotgun (WGS) entry which is preliminary data.</text>
</comment>
<dbReference type="Proteomes" id="UP000273643">
    <property type="component" value="Unassembled WGS sequence"/>
</dbReference>
<dbReference type="RefSeq" id="WP_123639333.1">
    <property type="nucleotide sequence ID" value="NZ_RJUK01000003.1"/>
</dbReference>
<reference evidence="1 2" key="1">
    <citation type="submission" date="2018-11" db="EMBL/GenBank/DDBJ databases">
        <title>Genomic Encyclopedia of Type Strains, Phase IV (KMG-IV): sequencing the most valuable type-strain genomes for metagenomic binning, comparative biology and taxonomic classification.</title>
        <authorList>
            <person name="Goeker M."/>
        </authorList>
    </citation>
    <scope>NUCLEOTIDE SEQUENCE [LARGE SCALE GENOMIC DNA]</scope>
    <source>
        <strain evidence="1 2">DSM 16974</strain>
    </source>
</reference>